<organism evidence="2 3">
    <name type="scientific">Alicyclobacillus fastidiosus</name>
    <dbReference type="NCBI Taxonomy" id="392011"/>
    <lineage>
        <taxon>Bacteria</taxon>
        <taxon>Bacillati</taxon>
        <taxon>Bacillota</taxon>
        <taxon>Bacilli</taxon>
        <taxon>Bacillales</taxon>
        <taxon>Alicyclobacillaceae</taxon>
        <taxon>Alicyclobacillus</taxon>
    </lineage>
</organism>
<keyword evidence="2" id="KW-0012">Acyltransferase</keyword>
<dbReference type="EC" id="2.3.1.-" evidence="2"/>
<dbReference type="Pfam" id="PF00583">
    <property type="entry name" value="Acetyltransf_1"/>
    <property type="match status" value="1"/>
</dbReference>
<dbReference type="CDD" id="cd04301">
    <property type="entry name" value="NAT_SF"/>
    <property type="match status" value="1"/>
</dbReference>
<evidence type="ECO:0000313" key="3">
    <source>
        <dbReference type="Proteomes" id="UP001164761"/>
    </source>
</evidence>
<dbReference type="SUPFAM" id="SSF55729">
    <property type="entry name" value="Acyl-CoA N-acyltransferases (Nat)"/>
    <property type="match status" value="1"/>
</dbReference>
<dbReference type="Proteomes" id="UP001164761">
    <property type="component" value="Chromosome"/>
</dbReference>
<dbReference type="PANTHER" id="PTHR43328">
    <property type="entry name" value="ACETYLTRANSFERASE-RELATED"/>
    <property type="match status" value="1"/>
</dbReference>
<protein>
    <submittedName>
        <fullName evidence="2">GNAT family N-acetyltransferase</fullName>
        <ecNumber evidence="2">2.3.1.-</ecNumber>
    </submittedName>
</protein>
<name>A0ABY6ZJV1_9BACL</name>
<keyword evidence="2" id="KW-0808">Transferase</keyword>
<proteinExistence type="predicted"/>
<evidence type="ECO:0000259" key="1">
    <source>
        <dbReference type="PROSITE" id="PS51186"/>
    </source>
</evidence>
<dbReference type="Gene3D" id="3.40.630.30">
    <property type="match status" value="1"/>
</dbReference>
<dbReference type="PANTHER" id="PTHR43328:SF1">
    <property type="entry name" value="N-ACETYLTRANSFERASE DOMAIN-CONTAINING PROTEIN"/>
    <property type="match status" value="1"/>
</dbReference>
<dbReference type="EMBL" id="CP104067">
    <property type="protein sequence ID" value="WAH42359.1"/>
    <property type="molecule type" value="Genomic_DNA"/>
</dbReference>
<dbReference type="RefSeq" id="WP_268006242.1">
    <property type="nucleotide sequence ID" value="NZ_BSUT01000001.1"/>
</dbReference>
<gene>
    <name evidence="2" type="ORF">NZD89_02295</name>
</gene>
<accession>A0ABY6ZJV1</accession>
<dbReference type="InterPro" id="IPR016181">
    <property type="entry name" value="Acyl_CoA_acyltransferase"/>
</dbReference>
<evidence type="ECO:0000313" key="2">
    <source>
        <dbReference type="EMBL" id="WAH42359.1"/>
    </source>
</evidence>
<reference evidence="2" key="1">
    <citation type="submission" date="2022-08" db="EMBL/GenBank/DDBJ databases">
        <title>Alicyclobacillus fastidiosus DSM 17978, complete genome.</title>
        <authorList>
            <person name="Wang Q."/>
            <person name="Cai R."/>
            <person name="Wang Z."/>
        </authorList>
    </citation>
    <scope>NUCLEOTIDE SEQUENCE</scope>
    <source>
        <strain evidence="2">DSM 17978</strain>
    </source>
</reference>
<feature type="domain" description="N-acetyltransferase" evidence="1">
    <location>
        <begin position="3"/>
        <end position="162"/>
    </location>
</feature>
<keyword evidence="3" id="KW-1185">Reference proteome</keyword>
<dbReference type="InterPro" id="IPR000182">
    <property type="entry name" value="GNAT_dom"/>
</dbReference>
<dbReference type="PROSITE" id="PS51186">
    <property type="entry name" value="GNAT"/>
    <property type="match status" value="1"/>
</dbReference>
<sequence>MDIVIRQVQASDARAIHRIQMQEQVMPYILSLPSTRVEQVEERYRNQGANHHEFVAEVDGQVVGNAAVIQMAGRRSHVGTFYISVDSEHHGKGIGTTLIKKVLDLADNWLMLERVELGVLATNPRAQKLYERHGFVVEGMKSGSIRSAGHYVDEIIMARLRPNGLLNRD</sequence>
<dbReference type="GO" id="GO:0016746">
    <property type="term" value="F:acyltransferase activity"/>
    <property type="evidence" value="ECO:0007669"/>
    <property type="project" value="UniProtKB-KW"/>
</dbReference>